<dbReference type="RefSeq" id="WP_135030832.1">
    <property type="nucleotide sequence ID" value="NZ_BMLA01000004.1"/>
</dbReference>
<evidence type="ECO:0000256" key="2">
    <source>
        <dbReference type="ARBA" id="ARBA00022723"/>
    </source>
</evidence>
<dbReference type="Pfam" id="PF13470">
    <property type="entry name" value="PIN_3"/>
    <property type="match status" value="1"/>
</dbReference>
<accession>A0A4Y8WVF1</accession>
<feature type="domain" description="PIN" evidence="5">
    <location>
        <begin position="4"/>
        <end position="110"/>
    </location>
</feature>
<keyword evidence="4" id="KW-0460">Magnesium</keyword>
<organism evidence="6 7">
    <name type="scientific">Micrococcus flavus</name>
    <dbReference type="NCBI Taxonomy" id="384602"/>
    <lineage>
        <taxon>Bacteria</taxon>
        <taxon>Bacillati</taxon>
        <taxon>Actinomycetota</taxon>
        <taxon>Actinomycetes</taxon>
        <taxon>Micrococcales</taxon>
        <taxon>Micrococcaceae</taxon>
        <taxon>Micrococcus</taxon>
    </lineage>
</organism>
<evidence type="ECO:0000256" key="3">
    <source>
        <dbReference type="ARBA" id="ARBA00022801"/>
    </source>
</evidence>
<dbReference type="OrthoDB" id="211933at2"/>
<comment type="caution">
    <text evidence="6">The sequence shown here is derived from an EMBL/GenBank/DDBJ whole genome shotgun (WGS) entry which is preliminary data.</text>
</comment>
<dbReference type="GO" id="GO:0046872">
    <property type="term" value="F:metal ion binding"/>
    <property type="evidence" value="ECO:0007669"/>
    <property type="project" value="UniProtKB-KW"/>
</dbReference>
<keyword evidence="7" id="KW-1185">Reference proteome</keyword>
<reference evidence="6 7" key="1">
    <citation type="submission" date="2020-08" db="EMBL/GenBank/DDBJ databases">
        <title>Sequencing the genomes of 1000 actinobacteria strains.</title>
        <authorList>
            <person name="Klenk H.-P."/>
        </authorList>
    </citation>
    <scope>NUCLEOTIDE SEQUENCE [LARGE SCALE GENOMIC DNA]</scope>
    <source>
        <strain evidence="6 7">DSM 19079</strain>
    </source>
</reference>
<gene>
    <name evidence="6" type="ORF">BJ976_002099</name>
</gene>
<sequence length="188" mass="21039">MTCRVLVDANVLVSRTAMDWLHFLREFNEGMFQLHITHDIQAEAIHALRRIHPQRSGGAITDRVEKITGLVDEVVQDFPGNLPFTGADDHDYHVHAAAVAARADLVLTFNAPDDITTTPDDEHYDVITPDDFFVLVTDSNPRCLLPIVKIQFDYWSNRPGHAQLDDALLKAGCPAFARRVRTTLGQLA</sequence>
<evidence type="ECO:0000256" key="4">
    <source>
        <dbReference type="ARBA" id="ARBA00022842"/>
    </source>
</evidence>
<evidence type="ECO:0000313" key="7">
    <source>
        <dbReference type="Proteomes" id="UP000560081"/>
    </source>
</evidence>
<dbReference type="GO" id="GO:0016787">
    <property type="term" value="F:hydrolase activity"/>
    <property type="evidence" value="ECO:0007669"/>
    <property type="project" value="UniProtKB-KW"/>
</dbReference>
<keyword evidence="2" id="KW-0479">Metal-binding</keyword>
<keyword evidence="3" id="KW-0378">Hydrolase</keyword>
<dbReference type="GO" id="GO:0004518">
    <property type="term" value="F:nuclease activity"/>
    <property type="evidence" value="ECO:0007669"/>
    <property type="project" value="UniProtKB-KW"/>
</dbReference>
<protein>
    <submittedName>
        <fullName evidence="6">Putative nucleic acid-binding protein</fullName>
    </submittedName>
</protein>
<proteinExistence type="predicted"/>
<dbReference type="AlphaFoldDB" id="A0A4Y8WVF1"/>
<dbReference type="EMBL" id="JACHMC010000001">
    <property type="protein sequence ID" value="MBB4883748.1"/>
    <property type="molecule type" value="Genomic_DNA"/>
</dbReference>
<evidence type="ECO:0000313" key="6">
    <source>
        <dbReference type="EMBL" id="MBB4883748.1"/>
    </source>
</evidence>
<dbReference type="Proteomes" id="UP000560081">
    <property type="component" value="Unassembled WGS sequence"/>
</dbReference>
<evidence type="ECO:0000256" key="1">
    <source>
        <dbReference type="ARBA" id="ARBA00022722"/>
    </source>
</evidence>
<name>A0A4Y8WVF1_9MICC</name>
<dbReference type="InterPro" id="IPR002716">
    <property type="entry name" value="PIN_dom"/>
</dbReference>
<evidence type="ECO:0000259" key="5">
    <source>
        <dbReference type="Pfam" id="PF13470"/>
    </source>
</evidence>
<keyword evidence="1" id="KW-0540">Nuclease</keyword>